<feature type="domain" description="ABC transporter" evidence="5">
    <location>
        <begin position="3"/>
        <end position="237"/>
    </location>
</feature>
<dbReference type="InterPro" id="IPR003593">
    <property type="entry name" value="AAA+_ATPase"/>
</dbReference>
<dbReference type="Gene3D" id="3.40.50.300">
    <property type="entry name" value="P-loop containing nucleotide triphosphate hydrolases"/>
    <property type="match status" value="1"/>
</dbReference>
<dbReference type="Proteomes" id="UP000600139">
    <property type="component" value="Unassembled WGS sequence"/>
</dbReference>
<dbReference type="EMBL" id="JAENIK010000011">
    <property type="protein sequence ID" value="MBK1816252.1"/>
    <property type="molecule type" value="Genomic_DNA"/>
</dbReference>
<dbReference type="PANTHER" id="PTHR43166">
    <property type="entry name" value="AMINO ACID IMPORT ATP-BINDING PROTEIN"/>
    <property type="match status" value="1"/>
</dbReference>
<evidence type="ECO:0000256" key="4">
    <source>
        <dbReference type="ARBA" id="ARBA00022840"/>
    </source>
</evidence>
<evidence type="ECO:0000256" key="1">
    <source>
        <dbReference type="ARBA" id="ARBA00005417"/>
    </source>
</evidence>
<comment type="similarity">
    <text evidence="1">Belongs to the ABC transporter superfamily.</text>
</comment>
<dbReference type="InterPro" id="IPR030679">
    <property type="entry name" value="ABC_ATPase_HisP-typ"/>
</dbReference>
<dbReference type="GO" id="GO:0005524">
    <property type="term" value="F:ATP binding"/>
    <property type="evidence" value="ECO:0007669"/>
    <property type="project" value="UniProtKB-KW"/>
</dbReference>
<comment type="caution">
    <text evidence="6">The sequence shown here is derived from an EMBL/GenBank/DDBJ whole genome shotgun (WGS) entry which is preliminary data.</text>
</comment>
<dbReference type="InterPro" id="IPR027417">
    <property type="entry name" value="P-loop_NTPase"/>
</dbReference>
<protein>
    <submittedName>
        <fullName evidence="6">Amino acid ABC transporter ATP-binding protein</fullName>
    </submittedName>
</protein>
<dbReference type="PANTHER" id="PTHR43166:SF4">
    <property type="entry name" value="PHOSPHONATES IMPORT ATP-BINDING PROTEIN PHNC"/>
    <property type="match status" value="1"/>
</dbReference>
<dbReference type="InterPro" id="IPR017871">
    <property type="entry name" value="ABC_transporter-like_CS"/>
</dbReference>
<dbReference type="InterPro" id="IPR050086">
    <property type="entry name" value="MetN_ABC_transporter-like"/>
</dbReference>
<dbReference type="SMART" id="SM00382">
    <property type="entry name" value="AAA"/>
    <property type="match status" value="1"/>
</dbReference>
<keyword evidence="3" id="KW-0547">Nucleotide-binding</keyword>
<dbReference type="RefSeq" id="WP_200351199.1">
    <property type="nucleotide sequence ID" value="NZ_BAABHZ010000006.1"/>
</dbReference>
<reference evidence="6" key="1">
    <citation type="submission" date="2021-01" db="EMBL/GenBank/DDBJ databases">
        <title>Modified the classification status of verrucomicrobia.</title>
        <authorList>
            <person name="Feng X."/>
        </authorList>
    </citation>
    <scope>NUCLEOTIDE SEQUENCE</scope>
    <source>
        <strain evidence="6">JCM 18052</strain>
    </source>
</reference>
<keyword evidence="7" id="KW-1185">Reference proteome</keyword>
<proteinExistence type="inferred from homology"/>
<accession>A0A934R3N3</accession>
<evidence type="ECO:0000313" key="6">
    <source>
        <dbReference type="EMBL" id="MBK1816252.1"/>
    </source>
</evidence>
<dbReference type="PIRSF" id="PIRSF039085">
    <property type="entry name" value="ABC_ATPase_HisP"/>
    <property type="match status" value="1"/>
</dbReference>
<organism evidence="6 7">
    <name type="scientific">Luteolibacter yonseiensis</name>
    <dbReference type="NCBI Taxonomy" id="1144680"/>
    <lineage>
        <taxon>Bacteria</taxon>
        <taxon>Pseudomonadati</taxon>
        <taxon>Verrucomicrobiota</taxon>
        <taxon>Verrucomicrobiia</taxon>
        <taxon>Verrucomicrobiales</taxon>
        <taxon>Verrucomicrobiaceae</taxon>
        <taxon>Luteolibacter</taxon>
    </lineage>
</organism>
<name>A0A934R3N3_9BACT</name>
<evidence type="ECO:0000313" key="7">
    <source>
        <dbReference type="Proteomes" id="UP000600139"/>
    </source>
</evidence>
<dbReference type="Pfam" id="PF00005">
    <property type="entry name" value="ABC_tran"/>
    <property type="match status" value="1"/>
</dbReference>
<evidence type="ECO:0000256" key="2">
    <source>
        <dbReference type="ARBA" id="ARBA00022448"/>
    </source>
</evidence>
<evidence type="ECO:0000259" key="5">
    <source>
        <dbReference type="PROSITE" id="PS50893"/>
    </source>
</evidence>
<dbReference type="PROSITE" id="PS50893">
    <property type="entry name" value="ABC_TRANSPORTER_2"/>
    <property type="match status" value="1"/>
</dbReference>
<keyword evidence="2" id="KW-0813">Transport</keyword>
<sequence>MKLEVKGLTKCYGATHAADGLTLFVGSARVLVLIGPSGGGKSTLLRLLGGLETPDSGKVEINGRQLGTDAPSLQAYRRKNGFLFQQFNLFPHLTARQNISLPLEKVHGHSPAKSAETATRALDRFGLLAHADKLPTQLSGGQQQRVGIARAVAHQPEVLFLDEPTSALDPEMTAEVLELIQELAEAGQDIILSTHEMGFARAVADHVAFVSAGKIEELAPPAELFGNPRSAICQKFLSRVMRY</sequence>
<keyword evidence="4 6" id="KW-0067">ATP-binding</keyword>
<dbReference type="GO" id="GO:0016887">
    <property type="term" value="F:ATP hydrolysis activity"/>
    <property type="evidence" value="ECO:0007669"/>
    <property type="project" value="InterPro"/>
</dbReference>
<dbReference type="SUPFAM" id="SSF52540">
    <property type="entry name" value="P-loop containing nucleoside triphosphate hydrolases"/>
    <property type="match status" value="1"/>
</dbReference>
<gene>
    <name evidence="6" type="ORF">JIN84_11565</name>
</gene>
<dbReference type="GO" id="GO:0015424">
    <property type="term" value="F:ABC-type amino acid transporter activity"/>
    <property type="evidence" value="ECO:0007669"/>
    <property type="project" value="InterPro"/>
</dbReference>
<evidence type="ECO:0000256" key="3">
    <source>
        <dbReference type="ARBA" id="ARBA00022741"/>
    </source>
</evidence>
<dbReference type="AlphaFoldDB" id="A0A934R3N3"/>
<dbReference type="InterPro" id="IPR003439">
    <property type="entry name" value="ABC_transporter-like_ATP-bd"/>
</dbReference>
<dbReference type="PROSITE" id="PS00211">
    <property type="entry name" value="ABC_TRANSPORTER_1"/>
    <property type="match status" value="1"/>
</dbReference>